<organism evidence="1 2">
    <name type="scientific">Paenibacillus cremeus</name>
    <dbReference type="NCBI Taxonomy" id="2163881"/>
    <lineage>
        <taxon>Bacteria</taxon>
        <taxon>Bacillati</taxon>
        <taxon>Bacillota</taxon>
        <taxon>Bacilli</taxon>
        <taxon>Bacillales</taxon>
        <taxon>Paenibacillaceae</taxon>
        <taxon>Paenibacillus</taxon>
    </lineage>
</organism>
<dbReference type="Proteomes" id="UP000317036">
    <property type="component" value="Unassembled WGS sequence"/>
</dbReference>
<comment type="caution">
    <text evidence="1">The sequence shown here is derived from an EMBL/GenBank/DDBJ whole genome shotgun (WGS) entry which is preliminary data.</text>
</comment>
<gene>
    <name evidence="1" type="ORF">FPZ49_16025</name>
</gene>
<proteinExistence type="predicted"/>
<evidence type="ECO:0008006" key="3">
    <source>
        <dbReference type="Google" id="ProtNLM"/>
    </source>
</evidence>
<evidence type="ECO:0000313" key="1">
    <source>
        <dbReference type="EMBL" id="TVY08989.1"/>
    </source>
</evidence>
<name>A0A559KA56_9BACL</name>
<accession>A0A559KA56</accession>
<evidence type="ECO:0000313" key="2">
    <source>
        <dbReference type="Proteomes" id="UP000317036"/>
    </source>
</evidence>
<keyword evidence="2" id="KW-1185">Reference proteome</keyword>
<protein>
    <recommendedName>
        <fullName evidence="3">Bactofilin</fullName>
    </recommendedName>
</protein>
<sequence length="227" mass="24690">METQTRRDLIISGMMGGQGGGFYKSVTIHGLGRINGDLDCLDFTCHGRVNIQGSVKTQKAEIHGLSSIEEDMQARAMKVYGKATVGGQLSGEELEIYGFMTVNGSCDAESFQANGGFKIQGMLNAGHIEIQLNAKCEAREIGGGSIRVEKPANSSKFGKLMQSLLPKFDVLTTDTIEGDDIYLENTRAKVVRGSNITIGPGCEIELVEYKDHFHRDENAKVIESRPV</sequence>
<dbReference type="EMBL" id="VNJI01000018">
    <property type="protein sequence ID" value="TVY08989.1"/>
    <property type="molecule type" value="Genomic_DNA"/>
</dbReference>
<dbReference type="AlphaFoldDB" id="A0A559KA56"/>
<dbReference type="RefSeq" id="WP_144848417.1">
    <property type="nucleotide sequence ID" value="NZ_VNJI01000018.1"/>
</dbReference>
<reference evidence="1 2" key="1">
    <citation type="submission" date="2019-07" db="EMBL/GenBank/DDBJ databases">
        <authorList>
            <person name="Kim J."/>
        </authorList>
    </citation>
    <scope>NUCLEOTIDE SEQUENCE [LARGE SCALE GENOMIC DNA]</scope>
    <source>
        <strain evidence="1 2">JC52</strain>
    </source>
</reference>
<dbReference type="OrthoDB" id="1730007at2"/>